<keyword evidence="2" id="KW-0560">Oxidoreductase</keyword>
<dbReference type="InterPro" id="IPR051122">
    <property type="entry name" value="SDR_DHRS6-like"/>
</dbReference>
<dbReference type="AlphaFoldDB" id="A0A076MQD2"/>
<dbReference type="Pfam" id="PF13561">
    <property type="entry name" value="adh_short_C2"/>
    <property type="match status" value="1"/>
</dbReference>
<feature type="region of interest" description="Disordered" evidence="3">
    <location>
        <begin position="17"/>
        <end position="55"/>
    </location>
</feature>
<evidence type="ECO:0000256" key="2">
    <source>
        <dbReference type="ARBA" id="ARBA00023002"/>
    </source>
</evidence>
<proteinExistence type="inferred from homology"/>
<dbReference type="PANTHER" id="PTHR43477:SF1">
    <property type="entry name" value="DIHYDROANTICAPSIN 7-DEHYDROGENASE"/>
    <property type="match status" value="1"/>
</dbReference>
<comment type="similarity">
    <text evidence="1">Belongs to the short-chain dehydrogenases/reductases (SDR) family.</text>
</comment>
<dbReference type="eggNOG" id="COG1028">
    <property type="taxonomic scope" value="Bacteria"/>
</dbReference>
<evidence type="ECO:0000256" key="1">
    <source>
        <dbReference type="ARBA" id="ARBA00006484"/>
    </source>
</evidence>
<dbReference type="PATRIC" id="fig|1068978.7.peg.1090"/>
<name>A0A076MQD2_AMYME</name>
<evidence type="ECO:0000313" key="5">
    <source>
        <dbReference type="Proteomes" id="UP000062973"/>
    </source>
</evidence>
<dbReference type="Gene3D" id="3.40.50.720">
    <property type="entry name" value="NAD(P)-binding Rossmann-like Domain"/>
    <property type="match status" value="1"/>
</dbReference>
<dbReference type="SUPFAM" id="SSF51735">
    <property type="entry name" value="NAD(P)-binding Rossmann-fold domains"/>
    <property type="match status" value="1"/>
</dbReference>
<dbReference type="KEGG" id="amq:AMETH_1039"/>
<gene>
    <name evidence="4" type="ORF">AMETH_1039</name>
</gene>
<organism evidence="4 5">
    <name type="scientific">Amycolatopsis methanolica 239</name>
    <dbReference type="NCBI Taxonomy" id="1068978"/>
    <lineage>
        <taxon>Bacteria</taxon>
        <taxon>Bacillati</taxon>
        <taxon>Actinomycetota</taxon>
        <taxon>Actinomycetes</taxon>
        <taxon>Pseudonocardiales</taxon>
        <taxon>Pseudonocardiaceae</taxon>
        <taxon>Amycolatopsis</taxon>
        <taxon>Amycolatopsis methanolica group</taxon>
    </lineage>
</organism>
<dbReference type="PRINTS" id="PR00081">
    <property type="entry name" value="GDHRDH"/>
</dbReference>
<dbReference type="GO" id="GO:0016491">
    <property type="term" value="F:oxidoreductase activity"/>
    <property type="evidence" value="ECO:0007669"/>
    <property type="project" value="UniProtKB-KW"/>
</dbReference>
<evidence type="ECO:0000313" key="4">
    <source>
        <dbReference type="EMBL" id="AIJ21131.1"/>
    </source>
</evidence>
<dbReference type="InterPro" id="IPR036291">
    <property type="entry name" value="NAD(P)-bd_dom_sf"/>
</dbReference>
<dbReference type="PANTHER" id="PTHR43477">
    <property type="entry name" value="DIHYDROANTICAPSIN 7-DEHYDROGENASE"/>
    <property type="match status" value="1"/>
</dbReference>
<sequence>MPRICFRCTASRNWRRARDRTSRDPGWHLGYRAGDSAPHGRQRPGGDRDGRGSGKLDAALAKLGDARGEVVDARDYEALQAFFASTGPVDHLVVTVTGAPGTTAFADLTMDGVREGVEGKLVPHTAAARAALPVLRGSLTFVTAASAGAATPGTAALAAVNAGIEAMVPVLAVELAPVRVNAVSPGVIDTPWWNFLDADAKAAAFEAMAAGLPARRVGTPDDIASAIAFLTENTHTTGVVLRVDDGARLASAA</sequence>
<evidence type="ECO:0000256" key="3">
    <source>
        <dbReference type="SAM" id="MobiDB-lite"/>
    </source>
</evidence>
<dbReference type="EMBL" id="CP009110">
    <property type="protein sequence ID" value="AIJ21131.1"/>
    <property type="molecule type" value="Genomic_DNA"/>
</dbReference>
<keyword evidence="5" id="KW-1185">Reference proteome</keyword>
<protein>
    <submittedName>
        <fullName evidence="4">Oxidoreductase</fullName>
    </submittedName>
</protein>
<reference evidence="4 5" key="1">
    <citation type="submission" date="2014-07" db="EMBL/GenBank/DDBJ databases">
        <title>Whole Genome Sequence of the Amycolatopsis methanolica 239.</title>
        <authorList>
            <person name="Tang B."/>
        </authorList>
    </citation>
    <scope>NUCLEOTIDE SEQUENCE [LARGE SCALE GENOMIC DNA]</scope>
    <source>
        <strain evidence="4 5">239</strain>
    </source>
</reference>
<dbReference type="STRING" id="1068978.AMETH_1039"/>
<dbReference type="Proteomes" id="UP000062973">
    <property type="component" value="Chromosome"/>
</dbReference>
<dbReference type="InterPro" id="IPR002347">
    <property type="entry name" value="SDR_fam"/>
</dbReference>
<feature type="compositionally biased region" description="Basic and acidic residues" evidence="3">
    <location>
        <begin position="44"/>
        <end position="54"/>
    </location>
</feature>
<dbReference type="HOGENOM" id="CLU_010194_15_1_11"/>
<accession>A0A076MQD2</accession>